<accession>A0A397P719</accession>
<dbReference type="EMBL" id="QXDC01000003">
    <property type="protein sequence ID" value="RIA43839.1"/>
    <property type="molecule type" value="Genomic_DNA"/>
</dbReference>
<dbReference type="GO" id="GO:0016787">
    <property type="term" value="F:hydrolase activity"/>
    <property type="evidence" value="ECO:0007669"/>
    <property type="project" value="UniProtKB-KW"/>
</dbReference>
<protein>
    <submittedName>
        <fullName evidence="4">Acetyl esterase/lipase</fullName>
    </submittedName>
</protein>
<feature type="domain" description="BD-FAE-like" evidence="3">
    <location>
        <begin position="66"/>
        <end position="172"/>
    </location>
</feature>
<keyword evidence="1" id="KW-0378">Hydrolase</keyword>
<organism evidence="4 5">
    <name type="scientific">Hephaestia caeni</name>
    <dbReference type="NCBI Taxonomy" id="645617"/>
    <lineage>
        <taxon>Bacteria</taxon>
        <taxon>Pseudomonadati</taxon>
        <taxon>Pseudomonadota</taxon>
        <taxon>Alphaproteobacteria</taxon>
        <taxon>Sphingomonadales</taxon>
        <taxon>Sphingomonadaceae</taxon>
        <taxon>Hephaestia</taxon>
    </lineage>
</organism>
<dbReference type="InterPro" id="IPR050300">
    <property type="entry name" value="GDXG_lipolytic_enzyme"/>
</dbReference>
<evidence type="ECO:0000259" key="3">
    <source>
        <dbReference type="Pfam" id="PF20434"/>
    </source>
</evidence>
<keyword evidence="5" id="KW-1185">Reference proteome</keyword>
<gene>
    <name evidence="4" type="ORF">DFR49_2068</name>
</gene>
<feature type="chain" id="PRO_5017395883" evidence="2">
    <location>
        <begin position="24"/>
        <end position="294"/>
    </location>
</feature>
<proteinExistence type="predicted"/>
<dbReference type="AlphaFoldDB" id="A0A397P719"/>
<dbReference type="PANTHER" id="PTHR48081:SF6">
    <property type="entry name" value="PEPTIDASE S9 PROLYL OLIGOPEPTIDASE CATALYTIC DOMAIN-CONTAINING PROTEIN"/>
    <property type="match status" value="1"/>
</dbReference>
<evidence type="ECO:0000256" key="1">
    <source>
        <dbReference type="ARBA" id="ARBA00022801"/>
    </source>
</evidence>
<evidence type="ECO:0000256" key="2">
    <source>
        <dbReference type="SAM" id="SignalP"/>
    </source>
</evidence>
<name>A0A397P719_9SPHN</name>
<evidence type="ECO:0000313" key="4">
    <source>
        <dbReference type="EMBL" id="RIA43839.1"/>
    </source>
</evidence>
<dbReference type="Proteomes" id="UP000266568">
    <property type="component" value="Unassembled WGS sequence"/>
</dbReference>
<reference evidence="4 5" key="1">
    <citation type="submission" date="2018-08" db="EMBL/GenBank/DDBJ databases">
        <title>Genomic Encyclopedia of Type Strains, Phase IV (KMG-IV): sequencing the most valuable type-strain genomes for metagenomic binning, comparative biology and taxonomic classification.</title>
        <authorList>
            <person name="Goeker M."/>
        </authorList>
    </citation>
    <scope>NUCLEOTIDE SEQUENCE [LARGE SCALE GENOMIC DNA]</scope>
    <source>
        <strain evidence="4 5">DSM 25527</strain>
    </source>
</reference>
<dbReference type="Pfam" id="PF20434">
    <property type="entry name" value="BD-FAE"/>
    <property type="match status" value="1"/>
</dbReference>
<keyword evidence="2" id="KW-0732">Signal</keyword>
<dbReference type="InterPro" id="IPR029058">
    <property type="entry name" value="AB_hydrolase_fold"/>
</dbReference>
<dbReference type="SUPFAM" id="SSF53474">
    <property type="entry name" value="alpha/beta-Hydrolases"/>
    <property type="match status" value="1"/>
</dbReference>
<sequence>MKMRSIRTVVLMIALLIGAGAVAQQQPVRTPLWAHGAPGFEDRAAIPELTGDYWTKRVNNPGITAFLPPRANATGTAIVVVPGGGHRLLVTTTEGDDVGRWLAHRGIAAFVVRYRLFREEGSPYTLEDARADVERAVRSVRARAGDYAIDPHRIGIWGFSAGGELARMTTLSPPVPARGTPDAIDALSARPDFAILEFPGPLHAAEHVTAESPPLLLGAANDDACCSAPTIDLLQAYRQAGASAEIHLYAAGGHAFNLGEDTPLVSLQHWPQVVLDWLSDRGLLGRPAPVFTPK</sequence>
<dbReference type="Gene3D" id="3.40.50.1820">
    <property type="entry name" value="alpha/beta hydrolase"/>
    <property type="match status" value="1"/>
</dbReference>
<dbReference type="PANTHER" id="PTHR48081">
    <property type="entry name" value="AB HYDROLASE SUPERFAMILY PROTEIN C4A8.06C"/>
    <property type="match status" value="1"/>
</dbReference>
<feature type="signal peptide" evidence="2">
    <location>
        <begin position="1"/>
        <end position="23"/>
    </location>
</feature>
<evidence type="ECO:0000313" key="5">
    <source>
        <dbReference type="Proteomes" id="UP000266568"/>
    </source>
</evidence>
<dbReference type="InterPro" id="IPR049492">
    <property type="entry name" value="BD-FAE-like_dom"/>
</dbReference>
<comment type="caution">
    <text evidence="4">The sequence shown here is derived from an EMBL/GenBank/DDBJ whole genome shotgun (WGS) entry which is preliminary data.</text>
</comment>